<evidence type="ECO:0000313" key="4">
    <source>
        <dbReference type="Proteomes" id="UP000006039"/>
    </source>
</evidence>
<evidence type="ECO:0000313" key="2">
    <source>
        <dbReference type="EMBL" id="EJT71625.1"/>
    </source>
</evidence>
<feature type="region of interest" description="Disordered" evidence="1">
    <location>
        <begin position="204"/>
        <end position="267"/>
    </location>
</feature>
<reference evidence="4" key="1">
    <citation type="submission" date="2010-07" db="EMBL/GenBank/DDBJ databases">
        <title>The genome sequence of Gaeumannomyces graminis var. tritici strain R3-111a-1.</title>
        <authorList>
            <consortium name="The Broad Institute Genome Sequencing Platform"/>
            <person name="Ma L.-J."/>
            <person name="Dead R."/>
            <person name="Young S."/>
            <person name="Zeng Q."/>
            <person name="Koehrsen M."/>
            <person name="Alvarado L."/>
            <person name="Berlin A."/>
            <person name="Chapman S.B."/>
            <person name="Chen Z."/>
            <person name="Freedman E."/>
            <person name="Gellesch M."/>
            <person name="Goldberg J."/>
            <person name="Griggs A."/>
            <person name="Gujja S."/>
            <person name="Heilman E.R."/>
            <person name="Heiman D."/>
            <person name="Hepburn T."/>
            <person name="Howarth C."/>
            <person name="Jen D."/>
            <person name="Larson L."/>
            <person name="Mehta T."/>
            <person name="Neiman D."/>
            <person name="Pearson M."/>
            <person name="Roberts A."/>
            <person name="Saif S."/>
            <person name="Shea T."/>
            <person name="Shenoy N."/>
            <person name="Sisk P."/>
            <person name="Stolte C."/>
            <person name="Sykes S."/>
            <person name="Walk T."/>
            <person name="White J."/>
            <person name="Yandava C."/>
            <person name="Haas B."/>
            <person name="Nusbaum C."/>
            <person name="Birren B."/>
        </authorList>
    </citation>
    <scope>NUCLEOTIDE SEQUENCE [LARGE SCALE GENOMIC DNA]</scope>
    <source>
        <strain evidence="4">R3-111a-1</strain>
    </source>
</reference>
<gene>
    <name evidence="3" type="primary">20351338</name>
    <name evidence="2" type="ORF">GGTG_10880</name>
</gene>
<dbReference type="HOGENOM" id="CLU_767357_0_0_1"/>
<dbReference type="Proteomes" id="UP000006039">
    <property type="component" value="Unassembled WGS sequence"/>
</dbReference>
<reference evidence="3" key="5">
    <citation type="submission" date="2018-04" db="UniProtKB">
        <authorList>
            <consortium name="EnsemblFungi"/>
        </authorList>
    </citation>
    <scope>IDENTIFICATION</scope>
    <source>
        <strain evidence="3">R3-111a-1</strain>
    </source>
</reference>
<feature type="region of interest" description="Disordered" evidence="1">
    <location>
        <begin position="290"/>
        <end position="320"/>
    </location>
</feature>
<sequence>MIASVSCYAAWPSMVKNQASLDAMFAQHDAHDIRPTNSYACPYGPFQATTLFATLTPPRGAYPPILSAVQQRRAAQSLRPLAEAGLGALAATPANAVAEACRGVTSGRCSRLMISGDDPQLPPSPPRGTLTWAMENSARGDLVLDAESVLLSLAAPLRSPMRPRRVSPRDFLQMRRLVNSKTSRSGVSGRDGLFQVEGHGAHDSALSISPLPPAWSQRNPSSANSSDRPLSCSHGGGALQPDGSPHPRPWPGSGLDGRLAGRISAPPTKPPLYLKCHGISRIAAYPRHVRERGGGLGDMGGGREESNGPTRPEMGQTRHNMQPVGCLPDLRGWYLRPLQHDAECTAYAHVGSGERLRWSTQ</sequence>
<reference evidence="3" key="4">
    <citation type="journal article" date="2015" name="G3 (Bethesda)">
        <title>Genome sequences of three phytopathogenic species of the Magnaporthaceae family of fungi.</title>
        <authorList>
            <person name="Okagaki L.H."/>
            <person name="Nunes C.C."/>
            <person name="Sailsbery J."/>
            <person name="Clay B."/>
            <person name="Brown D."/>
            <person name="John T."/>
            <person name="Oh Y."/>
            <person name="Young N."/>
            <person name="Fitzgerald M."/>
            <person name="Haas B.J."/>
            <person name="Zeng Q."/>
            <person name="Young S."/>
            <person name="Adiconis X."/>
            <person name="Fan L."/>
            <person name="Levin J.Z."/>
            <person name="Mitchell T.K."/>
            <person name="Okubara P.A."/>
            <person name="Farman M.L."/>
            <person name="Kohn L.M."/>
            <person name="Birren B."/>
            <person name="Ma L.-J."/>
            <person name="Dean R.A."/>
        </authorList>
    </citation>
    <scope>NUCLEOTIDE SEQUENCE</scope>
    <source>
        <strain evidence="3">R3-111a-1</strain>
    </source>
</reference>
<dbReference type="EMBL" id="GL385400">
    <property type="protein sequence ID" value="EJT71625.1"/>
    <property type="molecule type" value="Genomic_DNA"/>
</dbReference>
<dbReference type="GeneID" id="20351338"/>
<evidence type="ECO:0000256" key="1">
    <source>
        <dbReference type="SAM" id="MobiDB-lite"/>
    </source>
</evidence>
<accession>J3PBK8</accession>
<dbReference type="EnsemblFungi" id="EJT71625">
    <property type="protein sequence ID" value="EJT71625"/>
    <property type="gene ID" value="GGTG_10880"/>
</dbReference>
<dbReference type="AlphaFoldDB" id="J3PBK8"/>
<feature type="compositionally biased region" description="Polar residues" evidence="1">
    <location>
        <begin position="216"/>
        <end position="228"/>
    </location>
</feature>
<keyword evidence="4" id="KW-1185">Reference proteome</keyword>
<reference evidence="2" key="3">
    <citation type="submission" date="2010-09" db="EMBL/GenBank/DDBJ databases">
        <title>Annotation of Gaeumannomyces graminis var. tritici R3-111a-1.</title>
        <authorList>
            <consortium name="The Broad Institute Genome Sequencing Platform"/>
            <person name="Ma L.-J."/>
            <person name="Dead R."/>
            <person name="Young S.K."/>
            <person name="Zeng Q."/>
            <person name="Gargeya S."/>
            <person name="Fitzgerald M."/>
            <person name="Haas B."/>
            <person name="Abouelleil A."/>
            <person name="Alvarado L."/>
            <person name="Arachchi H.M."/>
            <person name="Berlin A."/>
            <person name="Brown A."/>
            <person name="Chapman S.B."/>
            <person name="Chen Z."/>
            <person name="Dunbar C."/>
            <person name="Freedman E."/>
            <person name="Gearin G."/>
            <person name="Gellesch M."/>
            <person name="Goldberg J."/>
            <person name="Griggs A."/>
            <person name="Gujja S."/>
            <person name="Heiman D."/>
            <person name="Howarth C."/>
            <person name="Larson L."/>
            <person name="Lui A."/>
            <person name="MacDonald P.J.P."/>
            <person name="Mehta T."/>
            <person name="Montmayeur A."/>
            <person name="Murphy C."/>
            <person name="Neiman D."/>
            <person name="Pearson M."/>
            <person name="Priest M."/>
            <person name="Roberts A."/>
            <person name="Saif S."/>
            <person name="Shea T."/>
            <person name="Shenoy N."/>
            <person name="Sisk P."/>
            <person name="Stolte C."/>
            <person name="Sykes S."/>
            <person name="Yandava C."/>
            <person name="Wortman J."/>
            <person name="Nusbaum C."/>
            <person name="Birren B."/>
        </authorList>
    </citation>
    <scope>NUCLEOTIDE SEQUENCE</scope>
    <source>
        <strain evidence="2">R3-111a-1</strain>
    </source>
</reference>
<dbReference type="VEuPathDB" id="FungiDB:GGTG_10880"/>
<reference evidence="2" key="2">
    <citation type="submission" date="2010-07" db="EMBL/GenBank/DDBJ databases">
        <authorList>
            <consortium name="The Broad Institute Genome Sequencing Platform"/>
            <consortium name="Broad Institute Genome Sequencing Center for Infectious Disease"/>
            <person name="Ma L.-J."/>
            <person name="Dead R."/>
            <person name="Young S."/>
            <person name="Zeng Q."/>
            <person name="Koehrsen M."/>
            <person name="Alvarado L."/>
            <person name="Berlin A."/>
            <person name="Chapman S.B."/>
            <person name="Chen Z."/>
            <person name="Freedman E."/>
            <person name="Gellesch M."/>
            <person name="Goldberg J."/>
            <person name="Griggs A."/>
            <person name="Gujja S."/>
            <person name="Heilman E.R."/>
            <person name="Heiman D."/>
            <person name="Hepburn T."/>
            <person name="Howarth C."/>
            <person name="Jen D."/>
            <person name="Larson L."/>
            <person name="Mehta T."/>
            <person name="Neiman D."/>
            <person name="Pearson M."/>
            <person name="Roberts A."/>
            <person name="Saif S."/>
            <person name="Shea T."/>
            <person name="Shenoy N."/>
            <person name="Sisk P."/>
            <person name="Stolte C."/>
            <person name="Sykes S."/>
            <person name="Walk T."/>
            <person name="White J."/>
            <person name="Yandava C."/>
            <person name="Haas B."/>
            <person name="Nusbaum C."/>
            <person name="Birren B."/>
        </authorList>
    </citation>
    <scope>NUCLEOTIDE SEQUENCE</scope>
    <source>
        <strain evidence="2">R3-111a-1</strain>
    </source>
</reference>
<protein>
    <submittedName>
        <fullName evidence="2 3">Uncharacterized protein</fullName>
    </submittedName>
</protein>
<name>J3PBK8_GAET3</name>
<organism evidence="2">
    <name type="scientific">Gaeumannomyces tritici (strain R3-111a-1)</name>
    <name type="common">Wheat and barley take-all root rot fungus</name>
    <name type="synonym">Gaeumannomyces graminis var. tritici</name>
    <dbReference type="NCBI Taxonomy" id="644352"/>
    <lineage>
        <taxon>Eukaryota</taxon>
        <taxon>Fungi</taxon>
        <taxon>Dikarya</taxon>
        <taxon>Ascomycota</taxon>
        <taxon>Pezizomycotina</taxon>
        <taxon>Sordariomycetes</taxon>
        <taxon>Sordariomycetidae</taxon>
        <taxon>Magnaporthales</taxon>
        <taxon>Magnaporthaceae</taxon>
        <taxon>Gaeumannomyces</taxon>
    </lineage>
</organism>
<proteinExistence type="predicted"/>
<dbReference type="RefSeq" id="XP_009227022.1">
    <property type="nucleotide sequence ID" value="XM_009228758.1"/>
</dbReference>
<evidence type="ECO:0000313" key="3">
    <source>
        <dbReference type="EnsemblFungi" id="EJT71625"/>
    </source>
</evidence>